<dbReference type="EMBL" id="HBFR01035543">
    <property type="protein sequence ID" value="CAD8898694.1"/>
    <property type="molecule type" value="Transcribed_RNA"/>
</dbReference>
<dbReference type="AlphaFoldDB" id="A0A7S1BUV0"/>
<evidence type="ECO:0000256" key="1">
    <source>
        <dbReference type="SAM" id="Phobius"/>
    </source>
</evidence>
<keyword evidence="2" id="KW-0732">Signal</keyword>
<organism evidence="3">
    <name type="scientific">Corethron hystrix</name>
    <dbReference type="NCBI Taxonomy" id="216773"/>
    <lineage>
        <taxon>Eukaryota</taxon>
        <taxon>Sar</taxon>
        <taxon>Stramenopiles</taxon>
        <taxon>Ochrophyta</taxon>
        <taxon>Bacillariophyta</taxon>
        <taxon>Coscinodiscophyceae</taxon>
        <taxon>Corethrophycidae</taxon>
        <taxon>Corethrales</taxon>
        <taxon>Corethraceae</taxon>
        <taxon>Corethron</taxon>
    </lineage>
</organism>
<accession>A0A7S1BUV0</accession>
<keyword evidence="1" id="KW-0472">Membrane</keyword>
<protein>
    <submittedName>
        <fullName evidence="3">Uncharacterized protein</fullName>
    </submittedName>
</protein>
<sequence>MFFSKVLLACLAGVAGASSGKFPITNGVTKNTAENKMKSKLMSKARPLKRKLEDGGDGEDEEVVIDLTGYSIVFDKCQYVKFYNVDGEGDENDEEGVLATNKFVIFKLCNSNQCSSGCSYDYAEYVVDMETYVAAMIQMKQESVENTCNTCNENCQVDDQYAGDLSDDCQSCLNECDSYENMEDNGYGDASQYTECAQYGGDDDAEYSIGPYCSDDGSKISIGVFSDENCSGEPTGKDAGSMLGYANGLSDYLLSATYSTDCVSCLQEVNDDEDQADDYEPETSETCQELYESAGKCESPSNFAGGYLEYYDSQSANEETICNFISSLDSGTYDQTGEIVIGDGGVRTKRGDSSASGAQKFFLTVLILSTIGLAGYAFTLHQKATDGTTEGLSKQGGAIA</sequence>
<evidence type="ECO:0000313" key="3">
    <source>
        <dbReference type="EMBL" id="CAD8898694.1"/>
    </source>
</evidence>
<evidence type="ECO:0000256" key="2">
    <source>
        <dbReference type="SAM" id="SignalP"/>
    </source>
</evidence>
<feature type="chain" id="PRO_5031437423" evidence="2">
    <location>
        <begin position="20"/>
        <end position="400"/>
    </location>
</feature>
<proteinExistence type="predicted"/>
<name>A0A7S1BUV0_9STRA</name>
<gene>
    <name evidence="3" type="ORF">CHYS00102_LOCUS25910</name>
</gene>
<keyword evidence="1" id="KW-1133">Transmembrane helix</keyword>
<feature type="transmembrane region" description="Helical" evidence="1">
    <location>
        <begin position="361"/>
        <end position="380"/>
    </location>
</feature>
<reference evidence="3" key="1">
    <citation type="submission" date="2021-01" db="EMBL/GenBank/DDBJ databases">
        <authorList>
            <person name="Corre E."/>
            <person name="Pelletier E."/>
            <person name="Niang G."/>
            <person name="Scheremetjew M."/>
            <person name="Finn R."/>
            <person name="Kale V."/>
            <person name="Holt S."/>
            <person name="Cochrane G."/>
            <person name="Meng A."/>
            <person name="Brown T."/>
            <person name="Cohen L."/>
        </authorList>
    </citation>
    <scope>NUCLEOTIDE SEQUENCE</scope>
    <source>
        <strain evidence="3">308</strain>
    </source>
</reference>
<feature type="signal peptide" evidence="2">
    <location>
        <begin position="1"/>
        <end position="19"/>
    </location>
</feature>
<keyword evidence="1" id="KW-0812">Transmembrane</keyword>